<comment type="caution">
    <text evidence="3">The sequence shown here is derived from an EMBL/GenBank/DDBJ whole genome shotgun (WGS) entry which is preliminary data.</text>
</comment>
<organism evidence="3 4">
    <name type="scientific">candidate division WOR-3 bacterium</name>
    <dbReference type="NCBI Taxonomy" id="2052148"/>
    <lineage>
        <taxon>Bacteria</taxon>
        <taxon>Bacteria division WOR-3</taxon>
    </lineage>
</organism>
<proteinExistence type="predicted"/>
<evidence type="ECO:0000256" key="1">
    <source>
        <dbReference type="SAM" id="MobiDB-lite"/>
    </source>
</evidence>
<evidence type="ECO:0000259" key="2">
    <source>
        <dbReference type="Pfam" id="PF24738"/>
    </source>
</evidence>
<sequence length="591" mass="68367">MGIIYADRFMIKEGEYLPDFIGPRTMEDKLRGVRYTMTYGGGQEQWIEEYAVDSRDYAPGMHTFKAEGWGGRAPVYDSVSLCVFDFYIREHLVKKYFNPLKPDSARVVYQILPPEYADPEVAPSPIKMEVEIRDKDSVLVYGPRELTTQEQKYQLLWWDGKDNGGEVVAFDEGPYNCKLTVYYRETGVRLLWGCSEKTPLYPTEFNLIAYDYENNEVPDSEEVNPGVYVHFNLDNDNNSDNSIAGSEGRHPGGDYLEDGPVSGEDDLELVKIEMKPLLHTGRVELKRDNASIRVWSSSNKGADKKVLYDNDVKSWNLAIPSERQEFENLKENLWVEGLGYNAEGHLFIWYYDASGTRWTGDLVKYTFIAADCGRQPRTEPEAVYFRIYNPITQEWHWELNPTYVQKDNYQNPNIFPNLKGCEWSVTQDLRVVGNKKYSRPEYNCIAWSVGESNVWYNPNYIDMNYGNHNGIFEDVDMDSFYFKKKGWKLVTSGSDEEKAKIAKAMYYSYVGDWNYLNEPPPARGWNYLSEPPDSKLIGKSIGFHGARRYKCDCGAGKWIMYESKCGQGEKIEHIWNQLNGPVYGIPTRFYR</sequence>
<name>A0A9C9K0V8_UNCW3</name>
<gene>
    <name evidence="3" type="ORF">ENI34_10395</name>
</gene>
<protein>
    <recommendedName>
        <fullName evidence="2">DUF7689 domain-containing protein</fullName>
    </recommendedName>
</protein>
<dbReference type="Proteomes" id="UP000885826">
    <property type="component" value="Unassembled WGS sequence"/>
</dbReference>
<evidence type="ECO:0000313" key="3">
    <source>
        <dbReference type="EMBL" id="HEC79527.1"/>
    </source>
</evidence>
<dbReference type="EMBL" id="DRIG01000107">
    <property type="protein sequence ID" value="HEC79527.1"/>
    <property type="molecule type" value="Genomic_DNA"/>
</dbReference>
<feature type="domain" description="DUF7689" evidence="2">
    <location>
        <begin position="439"/>
        <end position="506"/>
    </location>
</feature>
<reference evidence="3" key="1">
    <citation type="journal article" date="2020" name="mSystems">
        <title>Genome- and Community-Level Interaction Insights into Carbon Utilization and Element Cycling Functions of Hydrothermarchaeota in Hydrothermal Sediment.</title>
        <authorList>
            <person name="Zhou Z."/>
            <person name="Liu Y."/>
            <person name="Xu W."/>
            <person name="Pan J."/>
            <person name="Luo Z.H."/>
            <person name="Li M."/>
        </authorList>
    </citation>
    <scope>NUCLEOTIDE SEQUENCE</scope>
    <source>
        <strain evidence="3">HyVt-388</strain>
    </source>
</reference>
<dbReference type="InterPro" id="IPR056106">
    <property type="entry name" value="DUF7689"/>
</dbReference>
<feature type="region of interest" description="Disordered" evidence="1">
    <location>
        <begin position="239"/>
        <end position="260"/>
    </location>
</feature>
<accession>A0A9C9K0V8</accession>
<dbReference type="Pfam" id="PF24738">
    <property type="entry name" value="DUF7689"/>
    <property type="match status" value="1"/>
</dbReference>
<dbReference type="AlphaFoldDB" id="A0A9C9K0V8"/>
<evidence type="ECO:0000313" key="4">
    <source>
        <dbReference type="Proteomes" id="UP000885826"/>
    </source>
</evidence>